<keyword evidence="1" id="KW-0489">Methyltransferase</keyword>
<evidence type="ECO:0000313" key="2">
    <source>
        <dbReference type="Proteomes" id="UP000250140"/>
    </source>
</evidence>
<dbReference type="Gene3D" id="3.40.50.150">
    <property type="entry name" value="Vaccinia Virus protein VP39"/>
    <property type="match status" value="1"/>
</dbReference>
<protein>
    <submittedName>
        <fullName evidence="1">S-adenosyl-L-methionine-dependent methyltransferase</fullName>
    </submittedName>
</protein>
<dbReference type="PANTHER" id="PTHR43591:SF105">
    <property type="entry name" value="METHYLTRANSFERASE DOMAIN-CONTAINING PROTEIN-RELATED"/>
    <property type="match status" value="1"/>
</dbReference>
<sequence>MYADSAYDEDDDRATYSSGLTLATSITRYRYENGRRYHAFRDGEYYQPNDAQHSNYEVIVHHLWLLTLTDKLFLAPLENPKRILDVGTGTGLWAVDIADFFPDAEVIGTDLSPIQVPGAPSNVRFEIDDCCSEWTYPEDNFDFVHLRGLTGSVGDWSALYKQAFIHETRHLQPGGYLEHLEFAVYPTSSNPDNPGAAMYKRFGDLICEAGDKMGKEFLIAESIGDRMREAGFVDIVEKRFKWPIGPWSSDPHLKDIGRWNQRNWEEGLEGWIMALYTRLLNWPAADVRSFVEDTKRVVRDRNQHFWHEVHVVYCRKPA</sequence>
<dbReference type="Proteomes" id="UP000250140">
    <property type="component" value="Unassembled WGS sequence"/>
</dbReference>
<organism evidence="1 2">
    <name type="scientific">Glonium stellatum</name>
    <dbReference type="NCBI Taxonomy" id="574774"/>
    <lineage>
        <taxon>Eukaryota</taxon>
        <taxon>Fungi</taxon>
        <taxon>Dikarya</taxon>
        <taxon>Ascomycota</taxon>
        <taxon>Pezizomycotina</taxon>
        <taxon>Dothideomycetes</taxon>
        <taxon>Pleosporomycetidae</taxon>
        <taxon>Gloniales</taxon>
        <taxon>Gloniaceae</taxon>
        <taxon>Glonium</taxon>
    </lineage>
</organism>
<evidence type="ECO:0000313" key="1">
    <source>
        <dbReference type="EMBL" id="OCL02276.1"/>
    </source>
</evidence>
<dbReference type="SUPFAM" id="SSF53335">
    <property type="entry name" value="S-adenosyl-L-methionine-dependent methyltransferases"/>
    <property type="match status" value="1"/>
</dbReference>
<dbReference type="GO" id="GO:0032259">
    <property type="term" value="P:methylation"/>
    <property type="evidence" value="ECO:0007669"/>
    <property type="project" value="UniProtKB-KW"/>
</dbReference>
<dbReference type="EMBL" id="KV750978">
    <property type="protein sequence ID" value="OCL02276.1"/>
    <property type="molecule type" value="Genomic_DNA"/>
</dbReference>
<name>A0A8E2EPJ4_9PEZI</name>
<gene>
    <name evidence="1" type="ORF">AOQ84DRAFT_423780</name>
</gene>
<proteinExistence type="predicted"/>
<dbReference type="PANTHER" id="PTHR43591">
    <property type="entry name" value="METHYLTRANSFERASE"/>
    <property type="match status" value="1"/>
</dbReference>
<keyword evidence="2" id="KW-1185">Reference proteome</keyword>
<reference evidence="1 2" key="1">
    <citation type="journal article" date="2016" name="Nat. Commun.">
        <title>Ectomycorrhizal ecology is imprinted in the genome of the dominant symbiotic fungus Cenococcum geophilum.</title>
        <authorList>
            <consortium name="DOE Joint Genome Institute"/>
            <person name="Peter M."/>
            <person name="Kohler A."/>
            <person name="Ohm R.A."/>
            <person name="Kuo A."/>
            <person name="Krutzmann J."/>
            <person name="Morin E."/>
            <person name="Arend M."/>
            <person name="Barry K.W."/>
            <person name="Binder M."/>
            <person name="Choi C."/>
            <person name="Clum A."/>
            <person name="Copeland A."/>
            <person name="Grisel N."/>
            <person name="Haridas S."/>
            <person name="Kipfer T."/>
            <person name="LaButti K."/>
            <person name="Lindquist E."/>
            <person name="Lipzen A."/>
            <person name="Maire R."/>
            <person name="Meier B."/>
            <person name="Mihaltcheva S."/>
            <person name="Molinier V."/>
            <person name="Murat C."/>
            <person name="Poggeler S."/>
            <person name="Quandt C.A."/>
            <person name="Sperisen C."/>
            <person name="Tritt A."/>
            <person name="Tisserant E."/>
            <person name="Crous P.W."/>
            <person name="Henrissat B."/>
            <person name="Nehls U."/>
            <person name="Egli S."/>
            <person name="Spatafora J.W."/>
            <person name="Grigoriev I.V."/>
            <person name="Martin F.M."/>
        </authorList>
    </citation>
    <scope>NUCLEOTIDE SEQUENCE [LARGE SCALE GENOMIC DNA]</scope>
    <source>
        <strain evidence="1 2">CBS 207.34</strain>
    </source>
</reference>
<dbReference type="AlphaFoldDB" id="A0A8E2EPJ4"/>
<accession>A0A8E2EPJ4</accession>
<dbReference type="Pfam" id="PF13489">
    <property type="entry name" value="Methyltransf_23"/>
    <property type="match status" value="1"/>
</dbReference>
<keyword evidence="1" id="KW-0808">Transferase</keyword>
<dbReference type="CDD" id="cd02440">
    <property type="entry name" value="AdoMet_MTases"/>
    <property type="match status" value="1"/>
</dbReference>
<dbReference type="OrthoDB" id="2013972at2759"/>
<dbReference type="GO" id="GO:0008168">
    <property type="term" value="F:methyltransferase activity"/>
    <property type="evidence" value="ECO:0007669"/>
    <property type="project" value="UniProtKB-KW"/>
</dbReference>
<dbReference type="InterPro" id="IPR029063">
    <property type="entry name" value="SAM-dependent_MTases_sf"/>
</dbReference>